<evidence type="ECO:0000256" key="1">
    <source>
        <dbReference type="SAM" id="SignalP"/>
    </source>
</evidence>
<reference evidence="2 3" key="1">
    <citation type="submission" date="2021-03" db="EMBL/GenBank/DDBJ databases">
        <title>Fibrella sp. HMF5036 genome sequencing and assembly.</title>
        <authorList>
            <person name="Kang H."/>
            <person name="Kim H."/>
            <person name="Bae S."/>
            <person name="Joh K."/>
        </authorList>
    </citation>
    <scope>NUCLEOTIDE SEQUENCE [LARGE SCALE GENOMIC DNA]</scope>
    <source>
        <strain evidence="2 3">HMF5036</strain>
    </source>
</reference>
<keyword evidence="1" id="KW-0732">Signal</keyword>
<dbReference type="RefSeq" id="WP_207337413.1">
    <property type="nucleotide sequence ID" value="NZ_JAFMYU010000019.1"/>
</dbReference>
<sequence>MKHWFTQLVGLLLTFGACLPALAQESYFNVPESDVAEKHKLTIQQQFNIQDFYRSLTTIDYGLGKDWEIGANLLNLDYYPQTHSFQRNDSTTENAYSPLLLLNAQKIFKLGHQFHIGLGGQAGFNLTPHQGQHRFVHYVYANLNRSFHDDHYKLTAGLYNGHVRYLGGNQVVGFQAGFDAGIFYQKLHILGDWISGQHDVGQLGLGLEIYLTKSLPLALGWQRNNQDGSSGLIVQLTYSPE</sequence>
<feature type="signal peptide" evidence="1">
    <location>
        <begin position="1"/>
        <end position="23"/>
    </location>
</feature>
<evidence type="ECO:0008006" key="4">
    <source>
        <dbReference type="Google" id="ProtNLM"/>
    </source>
</evidence>
<proteinExistence type="predicted"/>
<feature type="chain" id="PRO_5037465150" description="Outer membrane protein beta-barrel domain-containing protein" evidence="1">
    <location>
        <begin position="24"/>
        <end position="241"/>
    </location>
</feature>
<organism evidence="2 3">
    <name type="scientific">Fibrella aquatilis</name>
    <dbReference type="NCBI Taxonomy" id="2817059"/>
    <lineage>
        <taxon>Bacteria</taxon>
        <taxon>Pseudomonadati</taxon>
        <taxon>Bacteroidota</taxon>
        <taxon>Cytophagia</taxon>
        <taxon>Cytophagales</taxon>
        <taxon>Spirosomataceae</taxon>
        <taxon>Fibrella</taxon>
    </lineage>
</organism>
<evidence type="ECO:0000313" key="3">
    <source>
        <dbReference type="Proteomes" id="UP000664795"/>
    </source>
</evidence>
<protein>
    <recommendedName>
        <fullName evidence="4">Outer membrane protein beta-barrel domain-containing protein</fullName>
    </recommendedName>
</protein>
<dbReference type="Proteomes" id="UP000664795">
    <property type="component" value="Unassembled WGS sequence"/>
</dbReference>
<evidence type="ECO:0000313" key="2">
    <source>
        <dbReference type="EMBL" id="MBO0933450.1"/>
    </source>
</evidence>
<dbReference type="EMBL" id="JAFMYU010000019">
    <property type="protein sequence ID" value="MBO0933450.1"/>
    <property type="molecule type" value="Genomic_DNA"/>
</dbReference>
<dbReference type="PROSITE" id="PS51257">
    <property type="entry name" value="PROKAR_LIPOPROTEIN"/>
    <property type="match status" value="1"/>
</dbReference>
<dbReference type="AlphaFoldDB" id="A0A939GAT0"/>
<comment type="caution">
    <text evidence="2">The sequence shown here is derived from an EMBL/GenBank/DDBJ whole genome shotgun (WGS) entry which is preliminary data.</text>
</comment>
<gene>
    <name evidence="2" type="ORF">J2I48_20735</name>
</gene>
<name>A0A939GAT0_9BACT</name>
<accession>A0A939GAT0</accession>
<keyword evidence="3" id="KW-1185">Reference proteome</keyword>